<sequence>MHIHLPLVLEAILFSWIALLDGSSKVKSVFKFLFYSIILVAIIFPIIHVLHHFFYGIPIDGLLSSLPYVYLGIVIFYALGFLLIKYVMKS</sequence>
<dbReference type="EMBL" id="CACRUF010000026">
    <property type="protein sequence ID" value="VYU01679.1"/>
    <property type="molecule type" value="Genomic_DNA"/>
</dbReference>
<reference evidence="2" key="1">
    <citation type="submission" date="2019-11" db="EMBL/GenBank/DDBJ databases">
        <authorList>
            <person name="Feng L."/>
        </authorList>
    </citation>
    <scope>NUCLEOTIDE SEQUENCE</scope>
    <source>
        <strain evidence="2">VdisparLFYP95</strain>
    </source>
</reference>
<dbReference type="AlphaFoldDB" id="A0A6N3BGK6"/>
<name>A0A6N3BGK6_9FIRM</name>
<keyword evidence="1" id="KW-0472">Membrane</keyword>
<accession>A0A6N3BGK6</accession>
<protein>
    <submittedName>
        <fullName evidence="2">Uncharacterized protein</fullName>
    </submittedName>
</protein>
<feature type="transmembrane region" description="Helical" evidence="1">
    <location>
        <begin position="32"/>
        <end position="55"/>
    </location>
</feature>
<keyword evidence="1" id="KW-1133">Transmembrane helix</keyword>
<organism evidence="2">
    <name type="scientific">Veillonella dispar</name>
    <dbReference type="NCBI Taxonomy" id="39778"/>
    <lineage>
        <taxon>Bacteria</taxon>
        <taxon>Bacillati</taxon>
        <taxon>Bacillota</taxon>
        <taxon>Negativicutes</taxon>
        <taxon>Veillonellales</taxon>
        <taxon>Veillonellaceae</taxon>
        <taxon>Veillonella</taxon>
    </lineage>
</organism>
<evidence type="ECO:0000313" key="2">
    <source>
        <dbReference type="EMBL" id="VYU01679.1"/>
    </source>
</evidence>
<feature type="transmembrane region" description="Helical" evidence="1">
    <location>
        <begin position="67"/>
        <end position="88"/>
    </location>
</feature>
<evidence type="ECO:0000256" key="1">
    <source>
        <dbReference type="SAM" id="Phobius"/>
    </source>
</evidence>
<keyword evidence="1" id="KW-0812">Transmembrane</keyword>
<proteinExistence type="predicted"/>
<gene>
    <name evidence="2" type="ORF">VDLFYP95_01296</name>
</gene>